<dbReference type="InterPro" id="IPR045962">
    <property type="entry name" value="DUF6382"/>
</dbReference>
<keyword evidence="2" id="KW-1133">Transmembrane helix</keyword>
<evidence type="ECO:0000313" key="5">
    <source>
        <dbReference type="Proteomes" id="UP000824007"/>
    </source>
</evidence>
<keyword evidence="2" id="KW-0812">Transmembrane</keyword>
<feature type="region of interest" description="Disordered" evidence="1">
    <location>
        <begin position="187"/>
        <end position="207"/>
    </location>
</feature>
<dbReference type="SMART" id="SM00240">
    <property type="entry name" value="FHA"/>
    <property type="match status" value="1"/>
</dbReference>
<reference evidence="4" key="2">
    <citation type="submission" date="2021-04" db="EMBL/GenBank/DDBJ databases">
        <authorList>
            <person name="Gilroy R."/>
        </authorList>
    </citation>
    <scope>NUCLEOTIDE SEQUENCE</scope>
    <source>
        <strain evidence="4">ChiSxjej3B15-24422</strain>
    </source>
</reference>
<dbReference type="EMBL" id="DXDD01000086">
    <property type="protein sequence ID" value="HIY60355.1"/>
    <property type="molecule type" value="Genomic_DNA"/>
</dbReference>
<evidence type="ECO:0000256" key="2">
    <source>
        <dbReference type="SAM" id="Phobius"/>
    </source>
</evidence>
<dbReference type="AlphaFoldDB" id="A0A9D2C6V0"/>
<dbReference type="Proteomes" id="UP000824007">
    <property type="component" value="Unassembled WGS sequence"/>
</dbReference>
<accession>A0A9D2C6V0</accession>
<evidence type="ECO:0000313" key="4">
    <source>
        <dbReference type="EMBL" id="HIY60355.1"/>
    </source>
</evidence>
<dbReference type="CDD" id="cd00060">
    <property type="entry name" value="FHA"/>
    <property type="match status" value="1"/>
</dbReference>
<protein>
    <submittedName>
        <fullName evidence="4">FHA domain-containing protein</fullName>
    </submittedName>
</protein>
<reference evidence="4" key="1">
    <citation type="journal article" date="2021" name="PeerJ">
        <title>Extensive microbial diversity within the chicken gut microbiome revealed by metagenomics and culture.</title>
        <authorList>
            <person name="Gilroy R."/>
            <person name="Ravi A."/>
            <person name="Getino M."/>
            <person name="Pursley I."/>
            <person name="Horton D.L."/>
            <person name="Alikhan N.F."/>
            <person name="Baker D."/>
            <person name="Gharbi K."/>
            <person name="Hall N."/>
            <person name="Watson M."/>
            <person name="Adriaenssens E.M."/>
            <person name="Foster-Nyarko E."/>
            <person name="Jarju S."/>
            <person name="Secka A."/>
            <person name="Antonio M."/>
            <person name="Oren A."/>
            <person name="Chaudhuri R.R."/>
            <person name="La Ragione R."/>
            <person name="Hildebrand F."/>
            <person name="Pallen M.J."/>
        </authorList>
    </citation>
    <scope>NUCLEOTIDE SEQUENCE</scope>
    <source>
        <strain evidence="4">ChiSxjej3B15-24422</strain>
    </source>
</reference>
<dbReference type="PROSITE" id="PS50006">
    <property type="entry name" value="FHA_DOMAIN"/>
    <property type="match status" value="1"/>
</dbReference>
<feature type="region of interest" description="Disordered" evidence="1">
    <location>
        <begin position="247"/>
        <end position="286"/>
    </location>
</feature>
<feature type="compositionally biased region" description="Basic and acidic residues" evidence="1">
    <location>
        <begin position="187"/>
        <end position="198"/>
    </location>
</feature>
<feature type="transmembrane region" description="Helical" evidence="2">
    <location>
        <begin position="292"/>
        <end position="314"/>
    </location>
</feature>
<evidence type="ECO:0000256" key="1">
    <source>
        <dbReference type="SAM" id="MobiDB-lite"/>
    </source>
</evidence>
<gene>
    <name evidence="4" type="ORF">H9831_06730</name>
</gene>
<sequence>MNKPLYKRELSHSYLVVEDVPEELAGHYQYRMILRNRIPGLLASSERYLEGKTCLYYDISSRQSLEQLYLSARIGLKEIRGIVDNLAQALDSMSEYLLEERFLVMEPEYIFMDLETEQLFFLYYPFGEGKENRYLPLAEFFLEHVDHREEKAVSAAYQFYKMSKAENFMVGSFRTLLEKEVQEDGIRGDGISEREKTAWDPASPYQRTEHLYGGTDIRQRSAAAVCFQEEAGPYEYSALYEEETQEDAWEKRREKEKKGRENKERGNREKGNRERDSRGREKETTGKIRRKAAAGFAASAAVFLLLCAAIWYLKPAGAEKLLLFVLLAADGLLLLICLWKAAAQPFHGKEEETQEEEEEPEDMDGLLREAYAQPEQEELEGPTVYLSRGAAPGGEGAFPGRQPRLTGLSEDGKMQEYSLERLPVLVGKLKSRAQLLLSDASVSRIHARFVDQGGRTALIDLNSTNGTFVNEIRLEQEEVVILEGGDELRFGNVRMKYQE</sequence>
<keyword evidence="2" id="KW-0472">Membrane</keyword>
<dbReference type="InterPro" id="IPR000253">
    <property type="entry name" value="FHA_dom"/>
</dbReference>
<comment type="caution">
    <text evidence="4">The sequence shown here is derived from an EMBL/GenBank/DDBJ whole genome shotgun (WGS) entry which is preliminary data.</text>
</comment>
<dbReference type="Pfam" id="PF19909">
    <property type="entry name" value="DUF6382"/>
    <property type="match status" value="1"/>
</dbReference>
<dbReference type="SUPFAM" id="SSF49879">
    <property type="entry name" value="SMAD/FHA domain"/>
    <property type="match status" value="1"/>
</dbReference>
<dbReference type="PANTHER" id="PTHR23308">
    <property type="entry name" value="NUCLEAR INHIBITOR OF PROTEIN PHOSPHATASE-1"/>
    <property type="match status" value="1"/>
</dbReference>
<dbReference type="InterPro" id="IPR050923">
    <property type="entry name" value="Cell_Proc_Reg/RNA_Proc"/>
</dbReference>
<proteinExistence type="predicted"/>
<dbReference type="Gene3D" id="2.60.200.20">
    <property type="match status" value="1"/>
</dbReference>
<evidence type="ECO:0000259" key="3">
    <source>
        <dbReference type="PROSITE" id="PS50006"/>
    </source>
</evidence>
<feature type="compositionally biased region" description="Basic and acidic residues" evidence="1">
    <location>
        <begin position="248"/>
        <end position="286"/>
    </location>
</feature>
<dbReference type="Pfam" id="PF00498">
    <property type="entry name" value="FHA"/>
    <property type="match status" value="1"/>
</dbReference>
<organism evidence="4 5">
    <name type="scientific">Candidatus Eisenbergiella pullistercoris</name>
    <dbReference type="NCBI Taxonomy" id="2838555"/>
    <lineage>
        <taxon>Bacteria</taxon>
        <taxon>Bacillati</taxon>
        <taxon>Bacillota</taxon>
        <taxon>Clostridia</taxon>
        <taxon>Lachnospirales</taxon>
        <taxon>Lachnospiraceae</taxon>
        <taxon>Eisenbergiella</taxon>
    </lineage>
</organism>
<dbReference type="InterPro" id="IPR008984">
    <property type="entry name" value="SMAD_FHA_dom_sf"/>
</dbReference>
<feature type="domain" description="FHA" evidence="3">
    <location>
        <begin position="424"/>
        <end position="474"/>
    </location>
</feature>
<name>A0A9D2C6V0_9FIRM</name>
<feature type="transmembrane region" description="Helical" evidence="2">
    <location>
        <begin position="320"/>
        <end position="339"/>
    </location>
</feature>